<keyword evidence="1 2" id="KW-0732">Signal</keyword>
<name>A0A9D1XL62_9FIRM</name>
<comment type="caution">
    <text evidence="3">The sequence shown here is derived from an EMBL/GenBank/DDBJ whole genome shotgun (WGS) entry which is preliminary data.</text>
</comment>
<evidence type="ECO:0000256" key="2">
    <source>
        <dbReference type="SAM" id="SignalP"/>
    </source>
</evidence>
<organism evidence="3 4">
    <name type="scientific">Candidatus Erysipelatoclostridium merdavium</name>
    <dbReference type="NCBI Taxonomy" id="2838566"/>
    <lineage>
        <taxon>Bacteria</taxon>
        <taxon>Bacillati</taxon>
        <taxon>Bacillota</taxon>
        <taxon>Erysipelotrichia</taxon>
        <taxon>Erysipelotrichales</taxon>
        <taxon>Erysipelotrichales incertae sedis</taxon>
    </lineage>
</organism>
<dbReference type="PROSITE" id="PS51257">
    <property type="entry name" value="PROKAR_LIPOPROTEIN"/>
    <property type="match status" value="1"/>
</dbReference>
<dbReference type="Proteomes" id="UP000886724">
    <property type="component" value="Unassembled WGS sequence"/>
</dbReference>
<evidence type="ECO:0000313" key="3">
    <source>
        <dbReference type="EMBL" id="HIX81354.1"/>
    </source>
</evidence>
<dbReference type="EMBL" id="DXET01000113">
    <property type="protein sequence ID" value="HIX81354.1"/>
    <property type="molecule type" value="Genomic_DNA"/>
</dbReference>
<protein>
    <recommendedName>
        <fullName evidence="5">DUF5067 domain-containing protein</fullName>
    </recommendedName>
</protein>
<gene>
    <name evidence="3" type="ORF">H9980_05190</name>
</gene>
<feature type="signal peptide" evidence="2">
    <location>
        <begin position="1"/>
        <end position="21"/>
    </location>
</feature>
<feature type="chain" id="PRO_5039049737" description="DUF5067 domain-containing protein" evidence="2">
    <location>
        <begin position="22"/>
        <end position="328"/>
    </location>
</feature>
<dbReference type="InterPro" id="IPR029050">
    <property type="entry name" value="Immunoprotect_excell_Ig-like"/>
</dbReference>
<evidence type="ECO:0000256" key="1">
    <source>
        <dbReference type="ARBA" id="ARBA00022729"/>
    </source>
</evidence>
<sequence>MKKIFKIFLVCMMILTVTACSGGSESSDTATKIKWNKENKFADLISFKIEAIDQTKMITPDVIGTLYTYFEPADSKNVLLDLTMWVTNVTDSNLKLNDEIEAIFTIDNTEYVASLLASKDNGGSLTSDVSLEANTANKVHYYVEVDPEKLDQKIEFSLNTKVEEDSDENKKSATLDFELKDAKENYEAKNLNDVITFDGYSEMTLQAANIAKEVAPASPVGLYTYYKVNDENNSFVDFTTVVKNISGSDIMASNIATVNLLDVNNNPYPATVVYEKDDHSNLEAASSLTLKNDQSAIIHYIFEVGDDVVNEAKSIRISRQGKVYIINI</sequence>
<evidence type="ECO:0000313" key="4">
    <source>
        <dbReference type="Proteomes" id="UP000886724"/>
    </source>
</evidence>
<dbReference type="Gene3D" id="2.60.40.1240">
    <property type="match status" value="1"/>
</dbReference>
<accession>A0A9D1XL62</accession>
<reference evidence="3" key="2">
    <citation type="submission" date="2021-04" db="EMBL/GenBank/DDBJ databases">
        <authorList>
            <person name="Gilroy R."/>
        </authorList>
    </citation>
    <scope>NUCLEOTIDE SEQUENCE</scope>
    <source>
        <strain evidence="3">ChiGjej1B1-14440</strain>
    </source>
</reference>
<reference evidence="3" key="1">
    <citation type="journal article" date="2021" name="PeerJ">
        <title>Extensive microbial diversity within the chicken gut microbiome revealed by metagenomics and culture.</title>
        <authorList>
            <person name="Gilroy R."/>
            <person name="Ravi A."/>
            <person name="Getino M."/>
            <person name="Pursley I."/>
            <person name="Horton D.L."/>
            <person name="Alikhan N.F."/>
            <person name="Baker D."/>
            <person name="Gharbi K."/>
            <person name="Hall N."/>
            <person name="Watson M."/>
            <person name="Adriaenssens E.M."/>
            <person name="Foster-Nyarko E."/>
            <person name="Jarju S."/>
            <person name="Secka A."/>
            <person name="Antonio M."/>
            <person name="Oren A."/>
            <person name="Chaudhuri R.R."/>
            <person name="La Ragione R."/>
            <person name="Hildebrand F."/>
            <person name="Pallen M.J."/>
        </authorList>
    </citation>
    <scope>NUCLEOTIDE SEQUENCE</scope>
    <source>
        <strain evidence="3">ChiGjej1B1-14440</strain>
    </source>
</reference>
<evidence type="ECO:0008006" key="5">
    <source>
        <dbReference type="Google" id="ProtNLM"/>
    </source>
</evidence>
<proteinExistence type="predicted"/>
<dbReference type="AlphaFoldDB" id="A0A9D1XL62"/>